<evidence type="ECO:0000313" key="4">
    <source>
        <dbReference type="Proteomes" id="UP000182589"/>
    </source>
</evidence>
<dbReference type="Pfam" id="PF13408">
    <property type="entry name" value="Zn_ribbon_recom"/>
    <property type="match status" value="1"/>
</dbReference>
<dbReference type="Pfam" id="PF07508">
    <property type="entry name" value="Recombinase"/>
    <property type="match status" value="1"/>
</dbReference>
<protein>
    <submittedName>
        <fullName evidence="3">Site-specific DNA recombinase</fullName>
    </submittedName>
</protein>
<accession>A0A1H2YFN3</accession>
<dbReference type="CDD" id="cd00338">
    <property type="entry name" value="Ser_Recombinase"/>
    <property type="match status" value="1"/>
</dbReference>
<feature type="domain" description="Resolvase/invertase-type recombinase catalytic" evidence="1">
    <location>
        <begin position="2"/>
        <end position="149"/>
    </location>
</feature>
<dbReference type="Proteomes" id="UP000182589">
    <property type="component" value="Unassembled WGS sequence"/>
</dbReference>
<dbReference type="PANTHER" id="PTHR30461">
    <property type="entry name" value="DNA-INVERTASE FROM LAMBDOID PROPHAGE"/>
    <property type="match status" value="1"/>
</dbReference>
<dbReference type="GO" id="GO:0003677">
    <property type="term" value="F:DNA binding"/>
    <property type="evidence" value="ECO:0007669"/>
    <property type="project" value="InterPro"/>
</dbReference>
<dbReference type="InterPro" id="IPR050639">
    <property type="entry name" value="SSR_resolvase"/>
</dbReference>
<dbReference type="InterPro" id="IPR025827">
    <property type="entry name" value="Zn_ribbon_recom_dom"/>
</dbReference>
<evidence type="ECO:0000259" key="1">
    <source>
        <dbReference type="PROSITE" id="PS51736"/>
    </source>
</evidence>
<dbReference type="Pfam" id="PF00239">
    <property type="entry name" value="Resolvase"/>
    <property type="match status" value="1"/>
</dbReference>
<dbReference type="RefSeq" id="WP_176780927.1">
    <property type="nucleotide sequence ID" value="NZ_FNOJ01000036.1"/>
</dbReference>
<proteinExistence type="predicted"/>
<dbReference type="EMBL" id="FNOJ01000036">
    <property type="protein sequence ID" value="SDX03831.1"/>
    <property type="molecule type" value="Genomic_DNA"/>
</dbReference>
<dbReference type="Gene3D" id="3.40.50.1390">
    <property type="entry name" value="Resolvase, N-terminal catalytic domain"/>
    <property type="match status" value="1"/>
</dbReference>
<dbReference type="InterPro" id="IPR036162">
    <property type="entry name" value="Resolvase-like_N_sf"/>
</dbReference>
<evidence type="ECO:0000259" key="2">
    <source>
        <dbReference type="PROSITE" id="PS51737"/>
    </source>
</evidence>
<organism evidence="3 4">
    <name type="scientific">Alicyclobacillus hesperidum</name>
    <dbReference type="NCBI Taxonomy" id="89784"/>
    <lineage>
        <taxon>Bacteria</taxon>
        <taxon>Bacillati</taxon>
        <taxon>Bacillota</taxon>
        <taxon>Bacilli</taxon>
        <taxon>Bacillales</taxon>
        <taxon>Alicyclobacillaceae</taxon>
        <taxon>Alicyclobacillus</taxon>
    </lineage>
</organism>
<dbReference type="Gene3D" id="3.90.1750.20">
    <property type="entry name" value="Putative Large Serine Recombinase, Chain B, Domain 2"/>
    <property type="match status" value="1"/>
</dbReference>
<dbReference type="InterPro" id="IPR011109">
    <property type="entry name" value="DNA_bind_recombinase_dom"/>
</dbReference>
<reference evidence="4" key="1">
    <citation type="submission" date="2016-10" db="EMBL/GenBank/DDBJ databases">
        <authorList>
            <person name="Varghese N."/>
        </authorList>
    </citation>
    <scope>NUCLEOTIDE SEQUENCE [LARGE SCALE GENOMIC DNA]</scope>
    <source>
        <strain evidence="4">DSM 12489</strain>
    </source>
</reference>
<gene>
    <name evidence="3" type="ORF">SAMN04489725_1368</name>
</gene>
<dbReference type="PROSITE" id="PS51737">
    <property type="entry name" value="RECOMBINASE_DNA_BIND"/>
    <property type="match status" value="1"/>
</dbReference>
<feature type="domain" description="Recombinase" evidence="2">
    <location>
        <begin position="157"/>
        <end position="273"/>
    </location>
</feature>
<evidence type="ECO:0000313" key="3">
    <source>
        <dbReference type="EMBL" id="SDX03831.1"/>
    </source>
</evidence>
<dbReference type="GO" id="GO:0000150">
    <property type="term" value="F:DNA strand exchange activity"/>
    <property type="evidence" value="ECO:0007669"/>
    <property type="project" value="InterPro"/>
</dbReference>
<dbReference type="AlphaFoldDB" id="A0A1H2YFN3"/>
<dbReference type="PANTHER" id="PTHR30461:SF23">
    <property type="entry name" value="DNA RECOMBINASE-RELATED"/>
    <property type="match status" value="1"/>
</dbReference>
<name>A0A1H2YFN3_9BACL</name>
<dbReference type="SMART" id="SM00857">
    <property type="entry name" value="Resolvase"/>
    <property type="match status" value="1"/>
</dbReference>
<keyword evidence="4" id="KW-1185">Reference proteome</keyword>
<dbReference type="PROSITE" id="PS51736">
    <property type="entry name" value="RECOMBINASES_3"/>
    <property type="match status" value="1"/>
</dbReference>
<dbReference type="SUPFAM" id="SSF53041">
    <property type="entry name" value="Resolvase-like"/>
    <property type="match status" value="1"/>
</dbReference>
<dbReference type="InterPro" id="IPR006119">
    <property type="entry name" value="Resolv_N"/>
</dbReference>
<sequence length="478" mass="55356">MRTAIYTRVSTDVQAEEGFSLDAQLARLRSYCESQGWTIAAVYTDEGVSAKTMDRPELQRLLADMRQRKFDVVLVYRLDRLTRTVRDLDDLLQEFDRHGVGFKSATEVFDTTTAIGRLFITIVAALAQWERENLGERTRLGLVEATKQGHWSGGRSAFGYDYVDGRLVPNEIEAPVVREIFRRYVSGEGSVKLLQWLNNPDNPQPAPNKRWTQWSLKYLLRNPLYAGYVRFGYRDRSGHRQQHVTIARGQHEAIIDEDTWAAAERMRERRRAVPGQTTLGSYSLTGLLFCSQCGARMSGITKYRRSKAEGRPYRSYICQERMHSRLCRMPQIREEKLESAVLDAIEQYYHDLSNSAGSLIETAQPKDDERAMIDAQLSSLEARRKRWMDAFEAGAIDTMQLRDRLQKLNDQESALRKKLDSARPQEAEVHFDEMLPVLARFRDMWEYASPDERRDLLRYIVQRIDVQPDGQIQVTFIH</sequence>
<dbReference type="InterPro" id="IPR038109">
    <property type="entry name" value="DNA_bind_recomb_sf"/>
</dbReference>